<dbReference type="InParanoid" id="T1FAI6"/>
<name>T1FAI6_HELRO</name>
<sequence length="132" mass="15278">MSFFKSVAGLLSDITQKVTGASPPFQVSEISPSYYQNFSLITDDETFKLYQEKKVYKAVLCPLNSKKHFLIFVLPTYEEAREAFNLLSYRLQVLMQCMNLVNVQQIQKISDITREHPGRDHQYGIFCDRNIA</sequence>
<dbReference type="AlphaFoldDB" id="T1FAI6"/>
<reference evidence="1 3" key="2">
    <citation type="journal article" date="2013" name="Nature">
        <title>Insights into bilaterian evolution from three spiralian genomes.</title>
        <authorList>
            <person name="Simakov O."/>
            <person name="Marletaz F."/>
            <person name="Cho S.J."/>
            <person name="Edsinger-Gonzales E."/>
            <person name="Havlak P."/>
            <person name="Hellsten U."/>
            <person name="Kuo D.H."/>
            <person name="Larsson T."/>
            <person name="Lv J."/>
            <person name="Arendt D."/>
            <person name="Savage R."/>
            <person name="Osoegawa K."/>
            <person name="de Jong P."/>
            <person name="Grimwood J."/>
            <person name="Chapman J.A."/>
            <person name="Shapiro H."/>
            <person name="Aerts A."/>
            <person name="Otillar R.P."/>
            <person name="Terry A.Y."/>
            <person name="Boore J.L."/>
            <person name="Grigoriev I.V."/>
            <person name="Lindberg D.R."/>
            <person name="Seaver E.C."/>
            <person name="Weisblat D.A."/>
            <person name="Putnam N.H."/>
            <person name="Rokhsar D.S."/>
        </authorList>
    </citation>
    <scope>NUCLEOTIDE SEQUENCE</scope>
</reference>
<gene>
    <name evidence="2" type="primary">20205835</name>
    <name evidence="1" type="ORF">HELRODRAFT_176452</name>
</gene>
<proteinExistence type="predicted"/>
<dbReference type="GeneID" id="20205835"/>
<dbReference type="EnsemblMetazoa" id="HelroT176452">
    <property type="protein sequence ID" value="HelroP176452"/>
    <property type="gene ID" value="HelroG176452"/>
</dbReference>
<organism evidence="2 3">
    <name type="scientific">Helobdella robusta</name>
    <name type="common">Californian leech</name>
    <dbReference type="NCBI Taxonomy" id="6412"/>
    <lineage>
        <taxon>Eukaryota</taxon>
        <taxon>Metazoa</taxon>
        <taxon>Spiralia</taxon>
        <taxon>Lophotrochozoa</taxon>
        <taxon>Annelida</taxon>
        <taxon>Clitellata</taxon>
        <taxon>Hirudinea</taxon>
        <taxon>Rhynchobdellida</taxon>
        <taxon>Glossiphoniidae</taxon>
        <taxon>Helobdella</taxon>
    </lineage>
</organism>
<dbReference type="HOGENOM" id="CLU_1919322_0_0_1"/>
<evidence type="ECO:0000313" key="3">
    <source>
        <dbReference type="Proteomes" id="UP000015101"/>
    </source>
</evidence>
<dbReference type="EMBL" id="KB097070">
    <property type="protein sequence ID" value="ESN99691.1"/>
    <property type="molecule type" value="Genomic_DNA"/>
</dbReference>
<evidence type="ECO:0000313" key="2">
    <source>
        <dbReference type="EnsemblMetazoa" id="HelroP176452"/>
    </source>
</evidence>
<keyword evidence="3" id="KW-1185">Reference proteome</keyword>
<dbReference type="Proteomes" id="UP000015101">
    <property type="component" value="Unassembled WGS sequence"/>
</dbReference>
<dbReference type="CTD" id="20205835"/>
<reference evidence="2" key="3">
    <citation type="submission" date="2015-06" db="UniProtKB">
        <authorList>
            <consortium name="EnsemblMetazoa"/>
        </authorList>
    </citation>
    <scope>IDENTIFICATION</scope>
</reference>
<dbReference type="RefSeq" id="XP_009022064.1">
    <property type="nucleotide sequence ID" value="XM_009023816.1"/>
</dbReference>
<evidence type="ECO:0000313" key="1">
    <source>
        <dbReference type="EMBL" id="ESN99691.1"/>
    </source>
</evidence>
<reference evidence="3" key="1">
    <citation type="submission" date="2012-12" db="EMBL/GenBank/DDBJ databases">
        <authorList>
            <person name="Hellsten U."/>
            <person name="Grimwood J."/>
            <person name="Chapman J.A."/>
            <person name="Shapiro H."/>
            <person name="Aerts A."/>
            <person name="Otillar R.P."/>
            <person name="Terry A.Y."/>
            <person name="Boore J.L."/>
            <person name="Simakov O."/>
            <person name="Marletaz F."/>
            <person name="Cho S.-J."/>
            <person name="Edsinger-Gonzales E."/>
            <person name="Havlak P."/>
            <person name="Kuo D.-H."/>
            <person name="Larsson T."/>
            <person name="Lv J."/>
            <person name="Arendt D."/>
            <person name="Savage R."/>
            <person name="Osoegawa K."/>
            <person name="de Jong P."/>
            <person name="Lindberg D.R."/>
            <person name="Seaver E.C."/>
            <person name="Weisblat D.A."/>
            <person name="Putnam N.H."/>
            <person name="Grigoriev I.V."/>
            <person name="Rokhsar D.S."/>
        </authorList>
    </citation>
    <scope>NUCLEOTIDE SEQUENCE</scope>
</reference>
<protein>
    <submittedName>
        <fullName evidence="1 2">Uncharacterized protein</fullName>
    </submittedName>
</protein>
<accession>T1FAI6</accession>
<dbReference type="KEGG" id="hro:HELRODRAFT_176452"/>
<dbReference type="EMBL" id="AMQM01005681">
    <property type="status" value="NOT_ANNOTATED_CDS"/>
    <property type="molecule type" value="Genomic_DNA"/>
</dbReference>